<keyword evidence="5 6" id="KW-0472">Membrane</keyword>
<comment type="similarity">
    <text evidence="2">Belongs to the OSTC family.</text>
</comment>
<keyword evidence="3 6" id="KW-0812">Transmembrane</keyword>
<dbReference type="GO" id="GO:0008250">
    <property type="term" value="C:oligosaccharyltransferase complex"/>
    <property type="evidence" value="ECO:0007669"/>
    <property type="project" value="InterPro"/>
</dbReference>
<gene>
    <name evidence="7" type="ORF">PPAR00522_LOCUS22482</name>
</gene>
<protein>
    <recommendedName>
        <fullName evidence="8">Oligosaccharyltransferase complex subunit</fullName>
    </recommendedName>
</protein>
<evidence type="ECO:0000256" key="1">
    <source>
        <dbReference type="ARBA" id="ARBA00004141"/>
    </source>
</evidence>
<evidence type="ECO:0008006" key="8">
    <source>
        <dbReference type="Google" id="ProtNLM"/>
    </source>
</evidence>
<dbReference type="AlphaFoldDB" id="A0A7S0YXX8"/>
<evidence type="ECO:0000256" key="4">
    <source>
        <dbReference type="ARBA" id="ARBA00022989"/>
    </source>
</evidence>
<evidence type="ECO:0000256" key="2">
    <source>
        <dbReference type="ARBA" id="ARBA00009376"/>
    </source>
</evidence>
<feature type="transmembrane region" description="Helical" evidence="6">
    <location>
        <begin position="72"/>
        <end position="96"/>
    </location>
</feature>
<evidence type="ECO:0000256" key="6">
    <source>
        <dbReference type="SAM" id="Phobius"/>
    </source>
</evidence>
<sequence length="138" mass="15557">MLKLAQRIVNKLEERRPQPMVVFALTLCTYFFVTSGTAYNLIKDPPAVGATRLPDGRQEVSMFVQYRLNAQYIMEGLCGGFFYTLGGLGLVLLDVCRSPKLKGFVKGFTFKCGAFAFLLSIALVSIFVRFKMPNYLQY</sequence>
<proteinExistence type="inferred from homology"/>
<feature type="transmembrane region" description="Helical" evidence="6">
    <location>
        <begin position="108"/>
        <end position="128"/>
    </location>
</feature>
<dbReference type="EMBL" id="HBFM01034533">
    <property type="protein sequence ID" value="CAD8793627.1"/>
    <property type="molecule type" value="Transcribed_RNA"/>
</dbReference>
<dbReference type="PANTHER" id="PTHR13160:SF4">
    <property type="entry name" value="OLIGOSACCHARYLTRANSFERASE COMPLEX SUBUNIT OSTC"/>
    <property type="match status" value="1"/>
</dbReference>
<organism evidence="7">
    <name type="scientific">Polytomella parva</name>
    <dbReference type="NCBI Taxonomy" id="51329"/>
    <lineage>
        <taxon>Eukaryota</taxon>
        <taxon>Viridiplantae</taxon>
        <taxon>Chlorophyta</taxon>
        <taxon>core chlorophytes</taxon>
        <taxon>Chlorophyceae</taxon>
        <taxon>CS clade</taxon>
        <taxon>Chlamydomonadales</taxon>
        <taxon>Chlamydomonadaceae</taxon>
        <taxon>Polytomella</taxon>
    </lineage>
</organism>
<dbReference type="InterPro" id="IPR042416">
    <property type="entry name" value="OSTC"/>
</dbReference>
<dbReference type="Pfam" id="PF04756">
    <property type="entry name" value="OST3_OST6"/>
    <property type="match status" value="1"/>
</dbReference>
<dbReference type="InterPro" id="IPR021149">
    <property type="entry name" value="OligosaccharylTrfase_OST3/OST6"/>
</dbReference>
<evidence type="ECO:0000313" key="7">
    <source>
        <dbReference type="EMBL" id="CAD8793627.1"/>
    </source>
</evidence>
<feature type="transmembrane region" description="Helical" evidence="6">
    <location>
        <begin position="21"/>
        <end position="42"/>
    </location>
</feature>
<name>A0A7S0YXX8_9CHLO</name>
<evidence type="ECO:0000256" key="3">
    <source>
        <dbReference type="ARBA" id="ARBA00022692"/>
    </source>
</evidence>
<reference evidence="7" key="1">
    <citation type="submission" date="2021-01" db="EMBL/GenBank/DDBJ databases">
        <authorList>
            <person name="Corre E."/>
            <person name="Pelletier E."/>
            <person name="Niang G."/>
            <person name="Scheremetjew M."/>
            <person name="Finn R."/>
            <person name="Kale V."/>
            <person name="Holt S."/>
            <person name="Cochrane G."/>
            <person name="Meng A."/>
            <person name="Brown T."/>
            <person name="Cohen L."/>
        </authorList>
    </citation>
    <scope>NUCLEOTIDE SEQUENCE</scope>
    <source>
        <strain evidence="7">SAG 63-3</strain>
    </source>
</reference>
<comment type="subcellular location">
    <subcellularLocation>
        <location evidence="1">Membrane</location>
        <topology evidence="1">Multi-pass membrane protein</topology>
    </subcellularLocation>
</comment>
<dbReference type="PANTHER" id="PTHR13160">
    <property type="entry name" value="OLIGOSACCHARYLTRANSFERASE COMPLEX SUBUNIT OSTC"/>
    <property type="match status" value="1"/>
</dbReference>
<evidence type="ECO:0000256" key="5">
    <source>
        <dbReference type="ARBA" id="ARBA00023136"/>
    </source>
</evidence>
<keyword evidence="4 6" id="KW-1133">Transmembrane helix</keyword>
<accession>A0A7S0YXX8</accession>